<feature type="compositionally biased region" description="Low complexity" evidence="1">
    <location>
        <begin position="7"/>
        <end position="20"/>
    </location>
</feature>
<dbReference type="EMBL" id="RJKN01000010">
    <property type="protein sequence ID" value="ROP26709.1"/>
    <property type="molecule type" value="Genomic_DNA"/>
</dbReference>
<keyword evidence="2" id="KW-1133">Transmembrane helix</keyword>
<feature type="domain" description="SGNH" evidence="4">
    <location>
        <begin position="465"/>
        <end position="698"/>
    </location>
</feature>
<keyword evidence="6" id="KW-1185">Reference proteome</keyword>
<feature type="domain" description="Acyltransferase 3" evidence="3">
    <location>
        <begin position="31"/>
        <end position="361"/>
    </location>
</feature>
<feature type="transmembrane region" description="Helical" evidence="2">
    <location>
        <begin position="169"/>
        <end position="186"/>
    </location>
</feature>
<feature type="transmembrane region" description="Helical" evidence="2">
    <location>
        <begin position="98"/>
        <end position="117"/>
    </location>
</feature>
<protein>
    <submittedName>
        <fullName evidence="5">Peptidoglycan/LPS O-acetylase OafA/YrhL</fullName>
    </submittedName>
</protein>
<evidence type="ECO:0000256" key="1">
    <source>
        <dbReference type="SAM" id="MobiDB-lite"/>
    </source>
</evidence>
<dbReference type="InParanoid" id="A0A3N1G8Y2"/>
<dbReference type="OrthoDB" id="3404679at2"/>
<keyword evidence="2" id="KW-0472">Membrane</keyword>
<dbReference type="AlphaFoldDB" id="A0A3N1G8Y2"/>
<organism evidence="5 6">
    <name type="scientific">Pseudokineococcus lusitanus</name>
    <dbReference type="NCBI Taxonomy" id="763993"/>
    <lineage>
        <taxon>Bacteria</taxon>
        <taxon>Bacillati</taxon>
        <taxon>Actinomycetota</taxon>
        <taxon>Actinomycetes</taxon>
        <taxon>Kineosporiales</taxon>
        <taxon>Kineosporiaceae</taxon>
        <taxon>Pseudokineococcus</taxon>
    </lineage>
</organism>
<keyword evidence="2" id="KW-0812">Transmembrane</keyword>
<feature type="transmembrane region" description="Helical" evidence="2">
    <location>
        <begin position="345"/>
        <end position="366"/>
    </location>
</feature>
<name>A0A3N1G8Y2_9ACTN</name>
<dbReference type="Proteomes" id="UP000276232">
    <property type="component" value="Unassembled WGS sequence"/>
</dbReference>
<dbReference type="PANTHER" id="PTHR23028">
    <property type="entry name" value="ACETYLTRANSFERASE"/>
    <property type="match status" value="1"/>
</dbReference>
<dbReference type="InterPro" id="IPR050879">
    <property type="entry name" value="Acyltransferase_3"/>
</dbReference>
<evidence type="ECO:0000313" key="5">
    <source>
        <dbReference type="EMBL" id="ROP26709.1"/>
    </source>
</evidence>
<feature type="transmembrane region" description="Helical" evidence="2">
    <location>
        <begin position="322"/>
        <end position="339"/>
    </location>
</feature>
<evidence type="ECO:0000259" key="3">
    <source>
        <dbReference type="Pfam" id="PF01757"/>
    </source>
</evidence>
<dbReference type="Pfam" id="PF19040">
    <property type="entry name" value="SGNH"/>
    <property type="match status" value="1"/>
</dbReference>
<feature type="transmembrane region" description="Helical" evidence="2">
    <location>
        <begin position="230"/>
        <end position="246"/>
    </location>
</feature>
<feature type="transmembrane region" description="Helical" evidence="2">
    <location>
        <begin position="386"/>
        <end position="405"/>
    </location>
</feature>
<feature type="region of interest" description="Disordered" evidence="1">
    <location>
        <begin position="1"/>
        <end position="22"/>
    </location>
</feature>
<evidence type="ECO:0000313" key="6">
    <source>
        <dbReference type="Proteomes" id="UP000276232"/>
    </source>
</evidence>
<sequence>MQSRDVAPASAPAPAEPVGPRLDAGRRFRPDIEGMRAVAVTLVVLYHAGVPFLSGGYVGVDVFFVLSGFLITGLLLDEVRRSGTISLRRFYARRARRLLPLAALVVVASAAAAYLLVPPLDRPRIGVDALGAALYAANWRYAVGATDYLGADSHDSPFLHFWSLAVEEQFYVVWPLLILLVVALGPKGWGSVRRRVTVGLVLLGGGSLVLSVLLTPTSGSWAYFGLHTRAWELAAGAAVALALPLCERLPRAVALVAAAAGLGLVLWSAVAYDDTTLFPGIAAAAPVGGAVLLLVAGTVASGAGVGALLSRPGPRYVGRISYAWYLWHWPCLVVVALLADGSPTAWQLVLGVVASLVLSVVSHVLVEDPVRRNRWLSAVPGRSLALGAGLTVLTVGAALLLQPFASRDVDVERLPDLGTPAASAPVDEDGVPDVDVPSMTAEEARADQARPSGCYVSYPGTEAPPVDDCVFGDPEGEETVALIGDSHSIHWLPAFDEMARERGQRLLVWGKTACPSVDIDVWVARQTRAYSECGQWRTSVEERLAEVDDLTTVFVARSKGYTTATLGPDGEVLDEAGTGPVWEAAAERTLGRLGDLADRVVVVQDTPWSPQDVPSCLSEQEPSGWRACNFPREGNVHLDTVLVEAEERAAATEGLGDRVAWLDMTDAVCPGPDECTVVAPNGAVVYADDSHFTNTWSRSAWTVLSERVDALAR</sequence>
<feature type="transmembrane region" description="Helical" evidence="2">
    <location>
        <begin position="284"/>
        <end position="310"/>
    </location>
</feature>
<dbReference type="GO" id="GO:0009103">
    <property type="term" value="P:lipopolysaccharide biosynthetic process"/>
    <property type="evidence" value="ECO:0007669"/>
    <property type="project" value="TreeGrafter"/>
</dbReference>
<evidence type="ECO:0000256" key="2">
    <source>
        <dbReference type="SAM" id="Phobius"/>
    </source>
</evidence>
<dbReference type="InterPro" id="IPR043968">
    <property type="entry name" value="SGNH"/>
</dbReference>
<dbReference type="InterPro" id="IPR002656">
    <property type="entry name" value="Acyl_transf_3_dom"/>
</dbReference>
<reference evidence="5 6" key="1">
    <citation type="journal article" date="2015" name="Stand. Genomic Sci.">
        <title>Genomic Encyclopedia of Bacterial and Archaeal Type Strains, Phase III: the genomes of soil and plant-associated and newly described type strains.</title>
        <authorList>
            <person name="Whitman W.B."/>
            <person name="Woyke T."/>
            <person name="Klenk H.P."/>
            <person name="Zhou Y."/>
            <person name="Lilburn T.G."/>
            <person name="Beck B.J."/>
            <person name="De Vos P."/>
            <person name="Vandamme P."/>
            <person name="Eisen J.A."/>
            <person name="Garrity G."/>
            <person name="Hugenholtz P."/>
            <person name="Kyrpides N.C."/>
        </authorList>
    </citation>
    <scope>NUCLEOTIDE SEQUENCE [LARGE SCALE GENOMIC DNA]</scope>
    <source>
        <strain evidence="5 6">CECT 7306</strain>
    </source>
</reference>
<feature type="transmembrane region" description="Helical" evidence="2">
    <location>
        <begin position="253"/>
        <end position="272"/>
    </location>
</feature>
<dbReference type="Pfam" id="PF01757">
    <property type="entry name" value="Acyl_transf_3"/>
    <property type="match status" value="1"/>
</dbReference>
<feature type="transmembrane region" description="Helical" evidence="2">
    <location>
        <begin position="56"/>
        <end position="77"/>
    </location>
</feature>
<dbReference type="RefSeq" id="WP_123381250.1">
    <property type="nucleotide sequence ID" value="NZ_RJKN01000010.1"/>
</dbReference>
<comment type="caution">
    <text evidence="5">The sequence shown here is derived from an EMBL/GenBank/DDBJ whole genome shotgun (WGS) entry which is preliminary data.</text>
</comment>
<feature type="transmembrane region" description="Helical" evidence="2">
    <location>
        <begin position="198"/>
        <end position="224"/>
    </location>
</feature>
<accession>A0A3N1G8Y2</accession>
<dbReference type="GO" id="GO:0016747">
    <property type="term" value="F:acyltransferase activity, transferring groups other than amino-acyl groups"/>
    <property type="evidence" value="ECO:0007669"/>
    <property type="project" value="InterPro"/>
</dbReference>
<dbReference type="PANTHER" id="PTHR23028:SF53">
    <property type="entry name" value="ACYL_TRANSF_3 DOMAIN-CONTAINING PROTEIN"/>
    <property type="match status" value="1"/>
</dbReference>
<gene>
    <name evidence="5" type="ORF">EDC03_3179</name>
</gene>
<dbReference type="GO" id="GO:0016020">
    <property type="term" value="C:membrane"/>
    <property type="evidence" value="ECO:0007669"/>
    <property type="project" value="TreeGrafter"/>
</dbReference>
<proteinExistence type="predicted"/>
<evidence type="ECO:0000259" key="4">
    <source>
        <dbReference type="Pfam" id="PF19040"/>
    </source>
</evidence>